<comment type="caution">
    <text evidence="1">The sequence shown here is derived from an EMBL/GenBank/DDBJ whole genome shotgun (WGS) entry which is preliminary data.</text>
</comment>
<dbReference type="SUPFAM" id="SSF81901">
    <property type="entry name" value="HCP-like"/>
    <property type="match status" value="1"/>
</dbReference>
<dbReference type="Proteomes" id="UP001470230">
    <property type="component" value="Unassembled WGS sequence"/>
</dbReference>
<organism evidence="1 2">
    <name type="scientific">Tritrichomonas musculus</name>
    <dbReference type="NCBI Taxonomy" id="1915356"/>
    <lineage>
        <taxon>Eukaryota</taxon>
        <taxon>Metamonada</taxon>
        <taxon>Parabasalia</taxon>
        <taxon>Tritrichomonadida</taxon>
        <taxon>Tritrichomonadidae</taxon>
        <taxon>Tritrichomonas</taxon>
    </lineage>
</organism>
<keyword evidence="2" id="KW-1185">Reference proteome</keyword>
<reference evidence="1 2" key="1">
    <citation type="submission" date="2024-04" db="EMBL/GenBank/DDBJ databases">
        <title>Tritrichomonas musculus Genome.</title>
        <authorList>
            <person name="Alves-Ferreira E."/>
            <person name="Grigg M."/>
            <person name="Lorenzi H."/>
            <person name="Galac M."/>
        </authorList>
    </citation>
    <scope>NUCLEOTIDE SEQUENCE [LARGE SCALE GENOMIC DNA]</scope>
    <source>
        <strain evidence="1 2">EAF2021</strain>
    </source>
</reference>
<dbReference type="EMBL" id="JAPFFF010000016">
    <property type="protein sequence ID" value="KAK8865379.1"/>
    <property type="molecule type" value="Genomic_DNA"/>
</dbReference>
<evidence type="ECO:0000313" key="2">
    <source>
        <dbReference type="Proteomes" id="UP001470230"/>
    </source>
</evidence>
<evidence type="ECO:0000313" key="1">
    <source>
        <dbReference type="EMBL" id="KAK8865379.1"/>
    </source>
</evidence>
<accession>A0ABR2IM51</accession>
<dbReference type="InterPro" id="IPR011990">
    <property type="entry name" value="TPR-like_helical_dom_sf"/>
</dbReference>
<sequence length="75" mass="8215">MKAADSNNTMAMLKYASIMFFGDGISSNKEEATRYIMMATENGNNLDFFGAPFYCFVDTAKNSNSGGNLRCIDCS</sequence>
<gene>
    <name evidence="1" type="ORF">M9Y10_010922</name>
</gene>
<proteinExistence type="predicted"/>
<protein>
    <submittedName>
        <fullName evidence="1">Uncharacterized protein</fullName>
    </submittedName>
</protein>
<dbReference type="Gene3D" id="1.25.40.10">
    <property type="entry name" value="Tetratricopeptide repeat domain"/>
    <property type="match status" value="1"/>
</dbReference>
<name>A0ABR2IM51_9EUKA</name>